<accession>A0A381W6I4</accession>
<dbReference type="SUPFAM" id="SSF49344">
    <property type="entry name" value="CBD9-like"/>
    <property type="match status" value="1"/>
</dbReference>
<sequence>LINHKIINLKCKLFLLILFISGVLSQTEQEPFATEKEGKVYYIKAVSDAPSIDGVLDDAIWSSILPITDFIQEEPDNMALPTENMEVYLGYDDRTLYIGAKLYDSNPAEIARQLAPRDDWYGAFDEQADWFSIDLDSRHDHQTAFSFAVNASGVLSDEMIYNDEDYDTDWNAIWDA</sequence>
<dbReference type="EMBL" id="UINC01010847">
    <property type="protein sequence ID" value="SVA48105.1"/>
    <property type="molecule type" value="Genomic_DNA"/>
</dbReference>
<feature type="non-terminal residue" evidence="1">
    <location>
        <position position="1"/>
    </location>
</feature>
<protein>
    <recommendedName>
        <fullName evidence="2">Carbohydrate-binding domain-containing protein</fullName>
    </recommendedName>
</protein>
<feature type="non-terminal residue" evidence="1">
    <location>
        <position position="176"/>
    </location>
</feature>
<gene>
    <name evidence="1" type="ORF">METZ01_LOCUS100959</name>
</gene>
<evidence type="ECO:0008006" key="2">
    <source>
        <dbReference type="Google" id="ProtNLM"/>
    </source>
</evidence>
<proteinExistence type="predicted"/>
<dbReference type="Gene3D" id="2.60.40.1190">
    <property type="match status" value="1"/>
</dbReference>
<evidence type="ECO:0000313" key="1">
    <source>
        <dbReference type="EMBL" id="SVA48105.1"/>
    </source>
</evidence>
<name>A0A381W6I4_9ZZZZ</name>
<organism evidence="1">
    <name type="scientific">marine metagenome</name>
    <dbReference type="NCBI Taxonomy" id="408172"/>
    <lineage>
        <taxon>unclassified sequences</taxon>
        <taxon>metagenomes</taxon>
        <taxon>ecological metagenomes</taxon>
    </lineage>
</organism>
<dbReference type="CDD" id="cd09618">
    <property type="entry name" value="CBM9_like_2"/>
    <property type="match status" value="1"/>
</dbReference>
<reference evidence="1" key="1">
    <citation type="submission" date="2018-05" db="EMBL/GenBank/DDBJ databases">
        <authorList>
            <person name="Lanie J.A."/>
            <person name="Ng W.-L."/>
            <person name="Kazmierczak K.M."/>
            <person name="Andrzejewski T.M."/>
            <person name="Davidsen T.M."/>
            <person name="Wayne K.J."/>
            <person name="Tettelin H."/>
            <person name="Glass J.I."/>
            <person name="Rusch D."/>
            <person name="Podicherti R."/>
            <person name="Tsui H.-C.T."/>
            <person name="Winkler M.E."/>
        </authorList>
    </citation>
    <scope>NUCLEOTIDE SEQUENCE</scope>
</reference>
<dbReference type="AlphaFoldDB" id="A0A381W6I4"/>